<dbReference type="InterPro" id="IPR015946">
    <property type="entry name" value="KH_dom-like_a/b"/>
</dbReference>
<dbReference type="EMBL" id="JACHDD010000008">
    <property type="protein sequence ID" value="MBB5426965.1"/>
    <property type="molecule type" value="Genomic_DNA"/>
</dbReference>
<organism evidence="1 2">
    <name type="scientific">Paraburkholderia atlantica</name>
    <dbReference type="NCBI Taxonomy" id="2654982"/>
    <lineage>
        <taxon>Bacteria</taxon>
        <taxon>Pseudomonadati</taxon>
        <taxon>Pseudomonadota</taxon>
        <taxon>Betaproteobacteria</taxon>
        <taxon>Burkholderiales</taxon>
        <taxon>Burkholderiaceae</taxon>
        <taxon>Paraburkholderia</taxon>
    </lineage>
</organism>
<dbReference type="RefSeq" id="WP_018435075.1">
    <property type="nucleotide sequence ID" value="NZ_JACHDD010000008.1"/>
</dbReference>
<dbReference type="PANTHER" id="PTHR39624">
    <property type="entry name" value="PROTEIN INVOLVED IN RIMO-MEDIATED BETA-METHYLTHIOLATION OF RIBOSOMAL PROTEIN S12 YCAO"/>
    <property type="match status" value="1"/>
</dbReference>
<dbReference type="PANTHER" id="PTHR39624:SF2">
    <property type="entry name" value="OSMC-LIKE PROTEIN"/>
    <property type="match status" value="1"/>
</dbReference>
<gene>
    <name evidence="1" type="ORF">HDG40_005144</name>
</gene>
<dbReference type="Gene3D" id="3.30.300.20">
    <property type="match status" value="1"/>
</dbReference>
<dbReference type="Proteomes" id="UP000592780">
    <property type="component" value="Unassembled WGS sequence"/>
</dbReference>
<dbReference type="AlphaFoldDB" id="A0A6I1PYD8"/>
<dbReference type="SUPFAM" id="SSF82784">
    <property type="entry name" value="OsmC-like"/>
    <property type="match status" value="1"/>
</dbReference>
<proteinExistence type="predicted"/>
<comment type="caution">
    <text evidence="1">The sequence shown here is derived from an EMBL/GenBank/DDBJ whole genome shotgun (WGS) entry which is preliminary data.</text>
</comment>
<sequence length="135" mass="14674">MPLATASARLAADAPNYLVALEAGRHALAGDEGPHEGGQDRGPAPFEFVLAGLAACTSATLRMYMQRKGWPDGAIDVTTTLHADQERNPYIRRTVNVDAPLDATQRARLAEICEKTPVTLFIKRGTRIDTTMIER</sequence>
<dbReference type="InterPro" id="IPR003718">
    <property type="entry name" value="OsmC/Ohr_fam"/>
</dbReference>
<reference evidence="1 2" key="1">
    <citation type="submission" date="2020-08" db="EMBL/GenBank/DDBJ databases">
        <title>Genomic Encyclopedia of Type Strains, Phase IV (KMG-V): Genome sequencing to study the core and pangenomes of soil and plant-associated prokaryotes.</title>
        <authorList>
            <person name="Whitman W."/>
        </authorList>
    </citation>
    <scope>NUCLEOTIDE SEQUENCE [LARGE SCALE GENOMIC DNA]</scope>
    <source>
        <strain evidence="1 2">JPY158</strain>
    </source>
</reference>
<dbReference type="InterPro" id="IPR036102">
    <property type="entry name" value="OsmC/Ohrsf"/>
</dbReference>
<dbReference type="Pfam" id="PF02566">
    <property type="entry name" value="OsmC"/>
    <property type="match status" value="1"/>
</dbReference>
<dbReference type="OrthoDB" id="9789573at2"/>
<accession>A0A6I1PYD8</accession>
<keyword evidence="2" id="KW-1185">Reference proteome</keyword>
<protein>
    <submittedName>
        <fullName evidence="1">Putative redox protein</fullName>
    </submittedName>
</protein>
<evidence type="ECO:0000313" key="1">
    <source>
        <dbReference type="EMBL" id="MBB5426965.1"/>
    </source>
</evidence>
<evidence type="ECO:0000313" key="2">
    <source>
        <dbReference type="Proteomes" id="UP000592780"/>
    </source>
</evidence>
<name>A0A6I1PYD8_PARAM</name>